<accession>X0TIC7</accession>
<dbReference type="AlphaFoldDB" id="X0TIC7"/>
<name>X0TIC7_9ZZZZ</name>
<dbReference type="EMBL" id="BARS01018302">
    <property type="protein sequence ID" value="GAF92949.1"/>
    <property type="molecule type" value="Genomic_DNA"/>
</dbReference>
<protein>
    <submittedName>
        <fullName evidence="1">Uncharacterized protein</fullName>
    </submittedName>
</protein>
<sequence>MRTCGMMGELIGMAASLCKKYDTDPRGVYQNHLTKLKQLARRGVGKLNETKDEAFERAAENGRLANEGFVRCRNFVKGWLQQADPKTLLIPRNLDRDKDIWNAQDSAADNYPFMVLTAAITDPSLFRGRMLDMLRAETILTSRIDSLPDTYSFSKQDFQYQQPDMPRIIFGSSEYIKDGLLPLTEWLGPSPWSKRMLSILDDLWKHAPVETNYGKIVSRSQEINGEMLQVLS</sequence>
<proteinExistence type="predicted"/>
<organism evidence="1">
    <name type="scientific">marine sediment metagenome</name>
    <dbReference type="NCBI Taxonomy" id="412755"/>
    <lineage>
        <taxon>unclassified sequences</taxon>
        <taxon>metagenomes</taxon>
        <taxon>ecological metagenomes</taxon>
    </lineage>
</organism>
<gene>
    <name evidence="1" type="ORF">S01H1_29796</name>
</gene>
<evidence type="ECO:0000313" key="1">
    <source>
        <dbReference type="EMBL" id="GAF92949.1"/>
    </source>
</evidence>
<comment type="caution">
    <text evidence="1">The sequence shown here is derived from an EMBL/GenBank/DDBJ whole genome shotgun (WGS) entry which is preliminary data.</text>
</comment>
<feature type="non-terminal residue" evidence="1">
    <location>
        <position position="232"/>
    </location>
</feature>
<reference evidence="1" key="1">
    <citation type="journal article" date="2014" name="Front. Microbiol.">
        <title>High frequency of phylogenetically diverse reductive dehalogenase-homologous genes in deep subseafloor sedimentary metagenomes.</title>
        <authorList>
            <person name="Kawai M."/>
            <person name="Futagami T."/>
            <person name="Toyoda A."/>
            <person name="Takaki Y."/>
            <person name="Nishi S."/>
            <person name="Hori S."/>
            <person name="Arai W."/>
            <person name="Tsubouchi T."/>
            <person name="Morono Y."/>
            <person name="Uchiyama I."/>
            <person name="Ito T."/>
            <person name="Fujiyama A."/>
            <person name="Inagaki F."/>
            <person name="Takami H."/>
        </authorList>
    </citation>
    <scope>NUCLEOTIDE SEQUENCE</scope>
    <source>
        <strain evidence="1">Expedition CK06-06</strain>
    </source>
</reference>